<evidence type="ECO:0000313" key="1">
    <source>
        <dbReference type="EMBL" id="MBC2669656.1"/>
    </source>
</evidence>
<dbReference type="Proteomes" id="UP000551327">
    <property type="component" value="Unassembled WGS sequence"/>
</dbReference>
<dbReference type="EMBL" id="JACLAX010000009">
    <property type="protein sequence ID" value="MBC2669656.1"/>
    <property type="molecule type" value="Genomic_DNA"/>
</dbReference>
<sequence length="76" mass="7601">MTINAQSTTAQAVAAAVQSNPAFNRALADHLVAGGKLSADEIKVALTANVSDRANAAAIRAGWSRAAAAANAHFGL</sequence>
<reference evidence="1 2" key="1">
    <citation type="submission" date="2020-08" db="EMBL/GenBank/DDBJ databases">
        <title>The genome sequence of type strain Novosphingobium piscinae KCTC 42194.</title>
        <authorList>
            <person name="Liu Y."/>
        </authorList>
    </citation>
    <scope>NUCLEOTIDE SEQUENCE [LARGE SCALE GENOMIC DNA]</scope>
    <source>
        <strain evidence="1 2">KCTC 42194</strain>
    </source>
</reference>
<gene>
    <name evidence="1" type="ORF">H7F53_10920</name>
</gene>
<organism evidence="1 2">
    <name type="scientific">Novosphingobium piscinae</name>
    <dbReference type="NCBI Taxonomy" id="1507448"/>
    <lineage>
        <taxon>Bacteria</taxon>
        <taxon>Pseudomonadati</taxon>
        <taxon>Pseudomonadota</taxon>
        <taxon>Alphaproteobacteria</taxon>
        <taxon>Sphingomonadales</taxon>
        <taxon>Sphingomonadaceae</taxon>
        <taxon>Novosphingobium</taxon>
    </lineage>
</organism>
<name>A0A7X1KQF1_9SPHN</name>
<proteinExistence type="predicted"/>
<comment type="caution">
    <text evidence="1">The sequence shown here is derived from an EMBL/GenBank/DDBJ whole genome shotgun (WGS) entry which is preliminary data.</text>
</comment>
<accession>A0A7X1KQF1</accession>
<protein>
    <submittedName>
        <fullName evidence="1">Uncharacterized protein</fullName>
    </submittedName>
</protein>
<keyword evidence="2" id="KW-1185">Reference proteome</keyword>
<evidence type="ECO:0000313" key="2">
    <source>
        <dbReference type="Proteomes" id="UP000551327"/>
    </source>
</evidence>
<dbReference type="RefSeq" id="WP_185679513.1">
    <property type="nucleotide sequence ID" value="NZ_JACLAX010000009.1"/>
</dbReference>
<dbReference type="AlphaFoldDB" id="A0A7X1KQF1"/>